<name>A0AAV9VQN2_9PEZI</name>
<dbReference type="EMBL" id="JAVHNS010000002">
    <property type="protein sequence ID" value="KAK6362105.1"/>
    <property type="molecule type" value="Genomic_DNA"/>
</dbReference>
<protein>
    <recommendedName>
        <fullName evidence="3">F-box domain-containing protein</fullName>
    </recommendedName>
</protein>
<evidence type="ECO:0000313" key="2">
    <source>
        <dbReference type="Proteomes" id="UP001373714"/>
    </source>
</evidence>
<evidence type="ECO:0008006" key="3">
    <source>
        <dbReference type="Google" id="ProtNLM"/>
    </source>
</evidence>
<dbReference type="AlphaFoldDB" id="A0AAV9VQN2"/>
<comment type="caution">
    <text evidence="1">The sequence shown here is derived from an EMBL/GenBank/DDBJ whole genome shotgun (WGS) entry which is preliminary data.</text>
</comment>
<reference evidence="1 2" key="1">
    <citation type="submission" date="2019-10" db="EMBL/GenBank/DDBJ databases">
        <authorList>
            <person name="Palmer J.M."/>
        </authorList>
    </citation>
    <scope>NUCLEOTIDE SEQUENCE [LARGE SCALE GENOMIC DNA]</scope>
    <source>
        <strain evidence="1 2">TWF730</strain>
    </source>
</reference>
<dbReference type="InterPro" id="IPR036047">
    <property type="entry name" value="F-box-like_dom_sf"/>
</dbReference>
<accession>A0AAV9VQN2</accession>
<dbReference type="SUPFAM" id="SSF81383">
    <property type="entry name" value="F-box domain"/>
    <property type="match status" value="1"/>
</dbReference>
<dbReference type="CDD" id="cd09917">
    <property type="entry name" value="F-box_SF"/>
    <property type="match status" value="1"/>
</dbReference>
<proteinExistence type="predicted"/>
<dbReference type="Proteomes" id="UP001373714">
    <property type="component" value="Unassembled WGS sequence"/>
</dbReference>
<sequence>MSKQRESQQDQRSSTLEGLPLDLKIEILRSLDSIYDLEALGHTCRVFYGICSSPKYRAVIYRQLLSYGEHGGLLRGLAVLRAYGRDNQLGLLKDADGFPGNNPTDNTKYINKLLSYRKTTRWFTNRFFEKMASRYGEYPPDSPKNDESKAMRRFIPSRTETENLDNAFLVFWMFAETIYIYENRKPWGVVDGCTKDEQINSDDSREAFAYSILWLIMGVDEEFQLQIPANFAILYSVALFLSELTTPMALRHAETISYENVKTIASEIGCPDVYNRRGISNLLLWNLGLNGLQEFLEADKPTQESTIGKYYYRPVEHGLGRDLDVADLYGIYISCFSLIIEEVWGYMRHSSKNMNYLRSRPLWKDSGVFHLLSVAPWNQLDEFDIDAVFCDDERLERLGYFRPVMSIYGDESAQNSLEVKMKLWVCQCKDDWGCWD</sequence>
<organism evidence="1 2">
    <name type="scientific">Orbilia blumenaviensis</name>
    <dbReference type="NCBI Taxonomy" id="1796055"/>
    <lineage>
        <taxon>Eukaryota</taxon>
        <taxon>Fungi</taxon>
        <taxon>Dikarya</taxon>
        <taxon>Ascomycota</taxon>
        <taxon>Pezizomycotina</taxon>
        <taxon>Orbiliomycetes</taxon>
        <taxon>Orbiliales</taxon>
        <taxon>Orbiliaceae</taxon>
        <taxon>Orbilia</taxon>
    </lineage>
</organism>
<gene>
    <name evidence="1" type="ORF">TWF730_005803</name>
</gene>
<evidence type="ECO:0000313" key="1">
    <source>
        <dbReference type="EMBL" id="KAK6362105.1"/>
    </source>
</evidence>
<keyword evidence="2" id="KW-1185">Reference proteome</keyword>